<evidence type="ECO:0008006" key="5">
    <source>
        <dbReference type="Google" id="ProtNLM"/>
    </source>
</evidence>
<dbReference type="Proteomes" id="UP001056035">
    <property type="component" value="Chromosome"/>
</dbReference>
<feature type="chain" id="PRO_5045071304" description="Polyhydroxybutyrate depolymerase" evidence="2">
    <location>
        <begin position="35"/>
        <end position="302"/>
    </location>
</feature>
<proteinExistence type="predicted"/>
<dbReference type="InterPro" id="IPR050955">
    <property type="entry name" value="Plant_Biomass_Hydrol_Est"/>
</dbReference>
<evidence type="ECO:0000256" key="1">
    <source>
        <dbReference type="ARBA" id="ARBA00022729"/>
    </source>
</evidence>
<organism evidence="3 4">
    <name type="scientific">Paraconexibacter antarcticus</name>
    <dbReference type="NCBI Taxonomy" id="2949664"/>
    <lineage>
        <taxon>Bacteria</taxon>
        <taxon>Bacillati</taxon>
        <taxon>Actinomycetota</taxon>
        <taxon>Thermoleophilia</taxon>
        <taxon>Solirubrobacterales</taxon>
        <taxon>Paraconexibacteraceae</taxon>
        <taxon>Paraconexibacter</taxon>
    </lineage>
</organism>
<sequence>MSGAAARRPAGLVAGLLALAGAALVAASGTPAPAAAAAGCTVPAAGTPRLRVDPAWPPVDLHVPKGLPPGVRPAVVVVLGGVNQPGRAIARLTGYSALANRRHFLVAYPTARGARPAWDFASTPDDPDVDYLRKVIGVLAGPGVCADPTRVVITGMSNGGGMTARMACSAADLLAAAAPVSGGYSTLPDCTPARPLSILEIHGASDPIVPYNGKGPAHAGAVQTYVDGWRARDGCGGTPVTKALTPAVTQARWACSTGTIVENDRVAHLGHDWAGEDSQRPFSATVATWQFLSAFRNAGAGR</sequence>
<dbReference type="EMBL" id="CP098502">
    <property type="protein sequence ID" value="UTI66331.1"/>
    <property type="molecule type" value="Genomic_DNA"/>
</dbReference>
<dbReference type="InterPro" id="IPR029058">
    <property type="entry name" value="AB_hydrolase_fold"/>
</dbReference>
<accession>A0ABY5DYR8</accession>
<name>A0ABY5DYR8_9ACTN</name>
<evidence type="ECO:0000313" key="4">
    <source>
        <dbReference type="Proteomes" id="UP001056035"/>
    </source>
</evidence>
<keyword evidence="4" id="KW-1185">Reference proteome</keyword>
<reference evidence="3 4" key="1">
    <citation type="submission" date="2022-06" db="EMBL/GenBank/DDBJ databases">
        <title>Paraconexibacter antarcticus.</title>
        <authorList>
            <person name="Kim C.S."/>
        </authorList>
    </citation>
    <scope>NUCLEOTIDE SEQUENCE [LARGE SCALE GENOMIC DNA]</scope>
    <source>
        <strain evidence="3 4">02-257</strain>
    </source>
</reference>
<evidence type="ECO:0000313" key="3">
    <source>
        <dbReference type="EMBL" id="UTI66331.1"/>
    </source>
</evidence>
<dbReference type="PANTHER" id="PTHR43037:SF1">
    <property type="entry name" value="BLL1128 PROTEIN"/>
    <property type="match status" value="1"/>
</dbReference>
<dbReference type="PANTHER" id="PTHR43037">
    <property type="entry name" value="UNNAMED PRODUCT-RELATED"/>
    <property type="match status" value="1"/>
</dbReference>
<dbReference type="Gene3D" id="3.40.50.1820">
    <property type="entry name" value="alpha/beta hydrolase"/>
    <property type="match status" value="1"/>
</dbReference>
<dbReference type="RefSeq" id="WP_254573002.1">
    <property type="nucleotide sequence ID" value="NZ_CP098502.1"/>
</dbReference>
<gene>
    <name evidence="3" type="ORF">NBH00_09005</name>
</gene>
<protein>
    <recommendedName>
        <fullName evidence="5">Polyhydroxybutyrate depolymerase</fullName>
    </recommendedName>
</protein>
<feature type="signal peptide" evidence="2">
    <location>
        <begin position="1"/>
        <end position="34"/>
    </location>
</feature>
<evidence type="ECO:0000256" key="2">
    <source>
        <dbReference type="SAM" id="SignalP"/>
    </source>
</evidence>
<dbReference type="SUPFAM" id="SSF53474">
    <property type="entry name" value="alpha/beta-Hydrolases"/>
    <property type="match status" value="1"/>
</dbReference>
<keyword evidence="1 2" id="KW-0732">Signal</keyword>